<feature type="domain" description="Motilin/ghrelin-associated peptide" evidence="10">
    <location>
        <begin position="70"/>
        <end position="103"/>
    </location>
</feature>
<evidence type="ECO:0000256" key="4">
    <source>
        <dbReference type="ARBA" id="ARBA00022702"/>
    </source>
</evidence>
<dbReference type="Pfam" id="PF04643">
    <property type="entry name" value="Motilin_assoc"/>
    <property type="match status" value="1"/>
</dbReference>
<dbReference type="GO" id="GO:0016608">
    <property type="term" value="F:growth hormone-releasing hormone activity"/>
    <property type="evidence" value="ECO:0007669"/>
    <property type="project" value="InterPro"/>
</dbReference>
<comment type="caution">
    <text evidence="11">The sequence shown here is derived from an EMBL/GenBank/DDBJ whole genome shotgun (WGS) entry which is preliminary data.</text>
</comment>
<dbReference type="PANTHER" id="PTHR14122:SF1">
    <property type="entry name" value="APPETITE-REGULATING HORMONE"/>
    <property type="match status" value="1"/>
</dbReference>
<evidence type="ECO:0000256" key="6">
    <source>
        <dbReference type="ARBA" id="ARBA00022815"/>
    </source>
</evidence>
<evidence type="ECO:0000256" key="3">
    <source>
        <dbReference type="ARBA" id="ARBA00022525"/>
    </source>
</evidence>
<evidence type="ECO:0000256" key="1">
    <source>
        <dbReference type="ARBA" id="ARBA00004613"/>
    </source>
</evidence>
<feature type="signal peptide" evidence="9">
    <location>
        <begin position="1"/>
        <end position="27"/>
    </location>
</feature>
<evidence type="ECO:0000256" key="9">
    <source>
        <dbReference type="SAM" id="SignalP"/>
    </source>
</evidence>
<proteinExistence type="inferred from homology"/>
<feature type="region of interest" description="Disordered" evidence="8">
    <location>
        <begin position="29"/>
        <end position="51"/>
    </location>
</feature>
<keyword evidence="3" id="KW-0964">Secreted</keyword>
<evidence type="ECO:0000256" key="5">
    <source>
        <dbReference type="ARBA" id="ARBA00022729"/>
    </source>
</evidence>
<dbReference type="InterPro" id="IPR006737">
    <property type="entry name" value="Motilin_assoc"/>
</dbReference>
<protein>
    <recommendedName>
        <fullName evidence="10">Motilin/ghrelin-associated peptide domain-containing protein</fullName>
    </recommendedName>
</protein>
<keyword evidence="5 9" id="KW-0732">Signal</keyword>
<evidence type="ECO:0000313" key="11">
    <source>
        <dbReference type="EMBL" id="KAG5274965.1"/>
    </source>
</evidence>
<dbReference type="AlphaFoldDB" id="A0AAV6GJ75"/>
<dbReference type="PANTHER" id="PTHR14122">
    <property type="entry name" value="GHRELIN PRECURSOR"/>
    <property type="match status" value="1"/>
</dbReference>
<reference evidence="11" key="1">
    <citation type="submission" date="2020-10" db="EMBL/GenBank/DDBJ databases">
        <title>Chromosome-scale genome assembly of the Allis shad, Alosa alosa.</title>
        <authorList>
            <person name="Margot Z."/>
            <person name="Christophe K."/>
            <person name="Cabau C."/>
            <person name="Louis A."/>
            <person name="Berthelot C."/>
            <person name="Parey E."/>
            <person name="Roest Crollius H."/>
            <person name="Montfort J."/>
            <person name="Robinson-Rechavi M."/>
            <person name="Bucao C."/>
            <person name="Bouchez O."/>
            <person name="Gislard M."/>
            <person name="Lluch J."/>
            <person name="Milhes M."/>
            <person name="Lampietro C."/>
            <person name="Lopez Roques C."/>
            <person name="Donnadieu C."/>
            <person name="Braasch I."/>
            <person name="Desvignes T."/>
            <person name="Postlethwait J."/>
            <person name="Bobe J."/>
            <person name="Guiguen Y."/>
        </authorList>
    </citation>
    <scope>NUCLEOTIDE SEQUENCE</scope>
    <source>
        <strain evidence="11">M-15738</strain>
        <tissue evidence="11">Blood</tissue>
    </source>
</reference>
<name>A0AAV6GJ75_9TELE</name>
<sequence length="103" mass="11165">MFLMGSRASRMIMLVCTLALLMETVRGGSSFLSPTQKPPGKGDRKPPRLGRRVAVQPDTPQEYGHTLVSPPFQLGLTLTEAEFAEHGSALQRILDSILGDTAN</sequence>
<comment type="subcellular location">
    <subcellularLocation>
        <location evidence="1">Secreted</location>
    </subcellularLocation>
</comment>
<organism evidence="11 12">
    <name type="scientific">Alosa alosa</name>
    <name type="common">allis shad</name>
    <dbReference type="NCBI Taxonomy" id="278164"/>
    <lineage>
        <taxon>Eukaryota</taxon>
        <taxon>Metazoa</taxon>
        <taxon>Chordata</taxon>
        <taxon>Craniata</taxon>
        <taxon>Vertebrata</taxon>
        <taxon>Euteleostomi</taxon>
        <taxon>Actinopterygii</taxon>
        <taxon>Neopterygii</taxon>
        <taxon>Teleostei</taxon>
        <taxon>Clupei</taxon>
        <taxon>Clupeiformes</taxon>
        <taxon>Clupeoidei</taxon>
        <taxon>Clupeidae</taxon>
        <taxon>Alosa</taxon>
    </lineage>
</organism>
<keyword evidence="6" id="KW-0027">Amidation</keyword>
<evidence type="ECO:0000256" key="2">
    <source>
        <dbReference type="ARBA" id="ARBA00006473"/>
    </source>
</evidence>
<dbReference type="InterPro" id="IPR005441">
    <property type="entry name" value="Preproghrelin"/>
</dbReference>
<evidence type="ECO:0000256" key="8">
    <source>
        <dbReference type="SAM" id="MobiDB-lite"/>
    </source>
</evidence>
<evidence type="ECO:0000256" key="7">
    <source>
        <dbReference type="ARBA" id="ARBA00023288"/>
    </source>
</evidence>
<dbReference type="GO" id="GO:0005576">
    <property type="term" value="C:extracellular region"/>
    <property type="evidence" value="ECO:0007669"/>
    <property type="project" value="UniProtKB-SubCell"/>
</dbReference>
<dbReference type="Proteomes" id="UP000823561">
    <property type="component" value="Chromosome 10"/>
</dbReference>
<keyword evidence="4" id="KW-0372">Hormone</keyword>
<accession>A0AAV6GJ75</accession>
<feature type="chain" id="PRO_5043831850" description="Motilin/ghrelin-associated peptide domain-containing protein" evidence="9">
    <location>
        <begin position="28"/>
        <end position="103"/>
    </location>
</feature>
<keyword evidence="12" id="KW-1185">Reference proteome</keyword>
<gene>
    <name evidence="11" type="ORF">AALO_G00142100</name>
</gene>
<evidence type="ECO:0000313" key="12">
    <source>
        <dbReference type="Proteomes" id="UP000823561"/>
    </source>
</evidence>
<keyword evidence="7" id="KW-0449">Lipoprotein</keyword>
<evidence type="ECO:0000259" key="10">
    <source>
        <dbReference type="Pfam" id="PF04643"/>
    </source>
</evidence>
<comment type="similarity">
    <text evidence="2">Belongs to the motilin family.</text>
</comment>
<dbReference type="EMBL" id="JADWDJ010000010">
    <property type="protein sequence ID" value="KAG5274965.1"/>
    <property type="molecule type" value="Genomic_DNA"/>
</dbReference>